<evidence type="ECO:0000313" key="3">
    <source>
        <dbReference type="Proteomes" id="UP000030101"/>
    </source>
</evidence>
<dbReference type="Pfam" id="PF13715">
    <property type="entry name" value="CarbopepD_reg_2"/>
    <property type="match status" value="1"/>
</dbReference>
<evidence type="ECO:0000256" key="1">
    <source>
        <dbReference type="SAM" id="SignalP"/>
    </source>
</evidence>
<feature type="signal peptide" evidence="1">
    <location>
        <begin position="1"/>
        <end position="27"/>
    </location>
</feature>
<dbReference type="InterPro" id="IPR043741">
    <property type="entry name" value="DUF5686"/>
</dbReference>
<organism evidence="2 3">
    <name type="scientific">Porphyromonas canoris</name>
    <dbReference type="NCBI Taxonomy" id="36875"/>
    <lineage>
        <taxon>Bacteria</taxon>
        <taxon>Pseudomonadati</taxon>
        <taxon>Bacteroidota</taxon>
        <taxon>Bacteroidia</taxon>
        <taxon>Bacteroidales</taxon>
        <taxon>Porphyromonadaceae</taxon>
        <taxon>Porphyromonas</taxon>
    </lineage>
</organism>
<feature type="chain" id="PRO_5045674413" description="CarboxypepD_reg-like domain-containing protein" evidence="1">
    <location>
        <begin position="28"/>
        <end position="941"/>
    </location>
</feature>
<dbReference type="Gene3D" id="2.60.40.1120">
    <property type="entry name" value="Carboxypeptidase-like, regulatory domain"/>
    <property type="match status" value="1"/>
</dbReference>
<dbReference type="SUPFAM" id="SSF49464">
    <property type="entry name" value="Carboxypeptidase regulatory domain-like"/>
    <property type="match status" value="1"/>
</dbReference>
<dbReference type="Proteomes" id="UP000030101">
    <property type="component" value="Unassembled WGS sequence"/>
</dbReference>
<dbReference type="Pfam" id="PF18939">
    <property type="entry name" value="DUF5686"/>
    <property type="match status" value="1"/>
</dbReference>
<gene>
    <name evidence="2" type="ORF">HQ43_07835</name>
</gene>
<accession>A0ABR4XKN7</accession>
<protein>
    <recommendedName>
        <fullName evidence="4">CarboxypepD_reg-like domain-containing protein</fullName>
    </recommendedName>
</protein>
<name>A0ABR4XKN7_9PORP</name>
<evidence type="ECO:0000313" key="2">
    <source>
        <dbReference type="EMBL" id="KGN91957.1"/>
    </source>
</evidence>
<keyword evidence="1" id="KW-0732">Signal</keyword>
<reference evidence="2 3" key="1">
    <citation type="submission" date="2014-08" db="EMBL/GenBank/DDBJ databases">
        <title>Porphyromonas canoris strain:OH2762 Genome sequencing.</title>
        <authorList>
            <person name="Wallis C."/>
            <person name="Deusch O."/>
            <person name="O'Flynn C."/>
            <person name="Davis I."/>
            <person name="Jospin G."/>
            <person name="Darling A.E."/>
            <person name="Coil D.A."/>
            <person name="Alexiev A."/>
            <person name="Horsfall A."/>
            <person name="Kirkwood N."/>
            <person name="Harris S."/>
            <person name="Eisen J.A."/>
        </authorList>
    </citation>
    <scope>NUCLEOTIDE SEQUENCE [LARGE SCALE GENOMIC DNA]</scope>
    <source>
        <strain evidence="3">COT-108 OH2762</strain>
    </source>
</reference>
<dbReference type="RefSeq" id="WP_036791696.1">
    <property type="nucleotide sequence ID" value="NZ_JQZV01000013.1"/>
</dbReference>
<dbReference type="EMBL" id="JQZV01000013">
    <property type="protein sequence ID" value="KGN91957.1"/>
    <property type="molecule type" value="Genomic_DNA"/>
</dbReference>
<keyword evidence="3" id="KW-1185">Reference proteome</keyword>
<proteinExistence type="predicted"/>
<evidence type="ECO:0008006" key="4">
    <source>
        <dbReference type="Google" id="ProtNLM"/>
    </source>
</evidence>
<comment type="caution">
    <text evidence="2">The sequence shown here is derived from an EMBL/GenBank/DDBJ whole genome shotgun (WGS) entry which is preliminary data.</text>
</comment>
<sequence length="941" mass="106614">MSQSLFGKICGTLFIVLFATIFSHSEAQTEPAASAVSISGVIKDKRSNKGIPHATLYIKELQSGVIANESGLFKLHLKPGTYALIVKSLSYKPLHTSLSIHEGENKSAEFALEPATYNIADVVVKRDKRAEDPAYAIMRKVMSRTPIYEKIVKSSVSHTYTKGSMKLEDLPFFLKNVKDEGVAMKEYIGKRFVVEGELETAYTSPNSYKYHTLAMRSSIPEKLTKSSAAAVPTINSMMSNIYGAYIGLGNNGSIPSPIRLNGLRLYSYKLKSATTEGQETIYHISYGSREDGTTKGELSISDKTWAPTHLTAHVSLAGTMRQTLNVTLNPIQDGLLLPTSYALNMYLNMLGIKMDFTLFSATSYKEVVLDGSIDKIKETRLSEEEKSMPDDAIFLPQKRGQKRKIEKSIAALEHKMDTLGLNVKDPYLIPEIKRTIKVSSDSLALQRDSLYWQEISTQPLSAEEKESYAKQDSLAKVFEKKRALAPKKEGERTGADPLDILFWGYDHISKNKKWVVGINGLLGMTLNNYRYTDGFWLGPTLFLRYNNRSKENPLRLDIKPSLYYTTHRKELYWRVESYLEYAGMRRGLLTLKAGHHSDDISGQQLGLLTNLNNAFFTLYDGRYTNMLYDRSYIRVQNKIDLFNGVKLSLGAEHRRSQQLPDKRIWGVVKPGQESFVNFMNAETHYPYPNYYSMEKHRSNTIDVALSFNTSPYYRVINGRKEVVNEINMDKILSDNFSIQQSEDGTKRVVTLSTGSSSAPVSASWTARNPLFFSLRYKQAIPSPGSNDSDFSFVSGYVKGLYHITRSYPILYEAEVGYYPHLKRMYADDRNYLKYENTSFVSPQDFLFHTMPPYTYAGKLYGKAQVSAPLPRILGNLFGKRKYLTQERLLLKSYWDKALPEKPFFEAGYNLSLLGGFNIGVYYGGYNFRENPGVAVRFIWSL</sequence>
<dbReference type="InterPro" id="IPR008969">
    <property type="entry name" value="CarboxyPept-like_regulatory"/>
</dbReference>